<sequence length="539" mass="58859">MIVEMLSGTSMDDYPLTLTSIVERAERYHADQDVISRRPSGAISRTTFGACARRARRLAGALADLGVGSGDRVATLLWNQSEHLELYFAVPAMGAVIHTLNPRLFPDELAFIVGDAQDKVIVVDESLLDVFESFRTAHDFSHVVVVNHSGDAVDTESLDYESLLSGADPVELPALDERLAAAMCYTSGTTGRPKGVVYSHRALTLHSLVAALPDQLEVSARDTVLPVVPMFHANAWGLPYAAALAGARLVLPGPRLDPESVLDLCASEHVTMTAGVPTVWMGMLAALDAEPERWELSELDRLIVGGAAVPRSMFEGFDRHGLTVIQAWGMTETAPLGAVCRRPARLDDGPRDDQYRYRTRQGVASPFFDIRARDENGQAVAWDDAAMGELEVRGPWVAASYHGGRGAENFTPDGWFKTGDVVRIDTYGCIRICDRSKDLVKSGGEWISSVDLENHLMSHPAVAQAAVIAVPDDRWGERPLAVVSLRDGATASPEELREHLAQDLAKWQLPDRFEFMEALPCTATGKFKKTELRTRFVSA</sequence>
<evidence type="ECO:0000256" key="4">
    <source>
        <dbReference type="ARBA" id="ARBA00023098"/>
    </source>
</evidence>
<keyword evidence="8" id="KW-1185">Reference proteome</keyword>
<keyword evidence="3" id="KW-0276">Fatty acid metabolism</keyword>
<dbReference type="CDD" id="cd12119">
    <property type="entry name" value="ttLC_FACS_AlkK_like"/>
    <property type="match status" value="1"/>
</dbReference>
<evidence type="ECO:0000313" key="8">
    <source>
        <dbReference type="Proteomes" id="UP001154266"/>
    </source>
</evidence>
<comment type="similarity">
    <text evidence="1">Belongs to the ATP-dependent AMP-binding enzyme family.</text>
</comment>
<dbReference type="InterPro" id="IPR020845">
    <property type="entry name" value="AMP-binding_CS"/>
</dbReference>
<gene>
    <name evidence="7" type="ORF">MNO81_02370</name>
</gene>
<dbReference type="Pfam" id="PF00501">
    <property type="entry name" value="AMP-binding"/>
    <property type="match status" value="1"/>
</dbReference>
<evidence type="ECO:0000256" key="3">
    <source>
        <dbReference type="ARBA" id="ARBA00022832"/>
    </source>
</evidence>
<dbReference type="RefSeq" id="WP_278219662.1">
    <property type="nucleotide sequence ID" value="NZ_JAKZMO010000002.1"/>
</dbReference>
<evidence type="ECO:0000256" key="1">
    <source>
        <dbReference type="ARBA" id="ARBA00006432"/>
    </source>
</evidence>
<dbReference type="Pfam" id="PF13193">
    <property type="entry name" value="AMP-binding_C"/>
    <property type="match status" value="1"/>
</dbReference>
<keyword evidence="4" id="KW-0443">Lipid metabolism</keyword>
<dbReference type="PANTHER" id="PTHR43859">
    <property type="entry name" value="ACYL-ACTIVATING ENZYME"/>
    <property type="match status" value="1"/>
</dbReference>
<evidence type="ECO:0000259" key="6">
    <source>
        <dbReference type="Pfam" id="PF13193"/>
    </source>
</evidence>
<proteinExistence type="inferred from homology"/>
<dbReference type="Proteomes" id="UP001154266">
    <property type="component" value="Unassembled WGS sequence"/>
</dbReference>
<name>A0ABT6GJU7_MYCGU</name>
<feature type="domain" description="AMP-dependent synthetase/ligase" evidence="5">
    <location>
        <begin position="24"/>
        <end position="402"/>
    </location>
</feature>
<dbReference type="Gene3D" id="3.40.50.12780">
    <property type="entry name" value="N-terminal domain of ligase-like"/>
    <property type="match status" value="1"/>
</dbReference>
<dbReference type="PROSITE" id="PS00455">
    <property type="entry name" value="AMP_BINDING"/>
    <property type="match status" value="1"/>
</dbReference>
<accession>A0ABT6GJU7</accession>
<keyword evidence="2 7" id="KW-0436">Ligase</keyword>
<dbReference type="InterPro" id="IPR025110">
    <property type="entry name" value="AMP-bd_C"/>
</dbReference>
<evidence type="ECO:0000313" key="7">
    <source>
        <dbReference type="EMBL" id="MDG5481640.1"/>
    </source>
</evidence>
<protein>
    <submittedName>
        <fullName evidence="7">Long-chain fatty acid--CoA ligase</fullName>
    </submittedName>
</protein>
<dbReference type="SUPFAM" id="SSF56801">
    <property type="entry name" value="Acetyl-CoA synthetase-like"/>
    <property type="match status" value="1"/>
</dbReference>
<dbReference type="GO" id="GO:0016874">
    <property type="term" value="F:ligase activity"/>
    <property type="evidence" value="ECO:0007669"/>
    <property type="project" value="UniProtKB-KW"/>
</dbReference>
<feature type="domain" description="AMP-binding enzyme C-terminal" evidence="6">
    <location>
        <begin position="452"/>
        <end position="526"/>
    </location>
</feature>
<dbReference type="InterPro" id="IPR000873">
    <property type="entry name" value="AMP-dep_synth/lig_dom"/>
</dbReference>
<dbReference type="EMBL" id="JAKZMO010000002">
    <property type="protein sequence ID" value="MDG5481640.1"/>
    <property type="molecule type" value="Genomic_DNA"/>
</dbReference>
<dbReference type="Gene3D" id="3.30.300.30">
    <property type="match status" value="1"/>
</dbReference>
<reference evidence="7" key="1">
    <citation type="journal article" date="2023" name="Environ. Microbiol.">
        <title>The 2-methylpropene degradation pathway in Mycobacteriaceae family strains.</title>
        <authorList>
            <person name="Helbich S."/>
            <person name="Barrantes I."/>
            <person name="Dos Anjos Borges L.G."/>
            <person name="Pieper D.H."/>
            <person name="Vainshtein Y."/>
            <person name="Sohn K."/>
            <person name="Engesser K.H."/>
        </authorList>
    </citation>
    <scope>NUCLEOTIDE SEQUENCE</scope>
    <source>
        <strain evidence="7">IBE100</strain>
    </source>
</reference>
<dbReference type="InterPro" id="IPR042099">
    <property type="entry name" value="ANL_N_sf"/>
</dbReference>
<evidence type="ECO:0000256" key="2">
    <source>
        <dbReference type="ARBA" id="ARBA00022598"/>
    </source>
</evidence>
<comment type="caution">
    <text evidence="7">The sequence shown here is derived from an EMBL/GenBank/DDBJ whole genome shotgun (WGS) entry which is preliminary data.</text>
</comment>
<dbReference type="PANTHER" id="PTHR43859:SF4">
    <property type="entry name" value="BUTANOATE--COA LIGASE AAE1-RELATED"/>
    <property type="match status" value="1"/>
</dbReference>
<dbReference type="NCBIfam" id="NF004837">
    <property type="entry name" value="PRK06187.1"/>
    <property type="match status" value="1"/>
</dbReference>
<organism evidence="7 8">
    <name type="scientific">Mycolicibacterium gadium</name>
    <name type="common">Mycobacterium gadium</name>
    <dbReference type="NCBI Taxonomy" id="1794"/>
    <lineage>
        <taxon>Bacteria</taxon>
        <taxon>Bacillati</taxon>
        <taxon>Actinomycetota</taxon>
        <taxon>Actinomycetes</taxon>
        <taxon>Mycobacteriales</taxon>
        <taxon>Mycobacteriaceae</taxon>
        <taxon>Mycolicibacterium</taxon>
    </lineage>
</organism>
<evidence type="ECO:0000259" key="5">
    <source>
        <dbReference type="Pfam" id="PF00501"/>
    </source>
</evidence>
<dbReference type="InterPro" id="IPR045851">
    <property type="entry name" value="AMP-bd_C_sf"/>
</dbReference>